<dbReference type="Proteomes" id="UP000053176">
    <property type="component" value="Unassembled WGS sequence"/>
</dbReference>
<gene>
    <name evidence="2" type="ORF">AU467_25145</name>
</gene>
<feature type="region of interest" description="Disordered" evidence="1">
    <location>
        <begin position="1"/>
        <end position="59"/>
    </location>
</feature>
<reference evidence="2 3" key="1">
    <citation type="submission" date="2015-12" db="EMBL/GenBank/DDBJ databases">
        <title>Draft genome sequence of Mesorhizobium sp. UFLA 01-765, a multitolerant efficient symbiont and plant-growth promoting strain isolated from Zn-mining soil using Leucaena leucocephala as a trap plant.</title>
        <authorList>
            <person name="Rangel W.M."/>
            <person name="Thijs S."/>
            <person name="Longatti S.M."/>
            <person name="Moreira F.M."/>
            <person name="Weyens N."/>
            <person name="Vangronsveld J."/>
            <person name="Van Hamme J.D."/>
            <person name="Bottos E.M."/>
            <person name="Rineau F."/>
        </authorList>
    </citation>
    <scope>NUCLEOTIDE SEQUENCE [LARGE SCALE GENOMIC DNA]</scope>
    <source>
        <strain evidence="2 3">UFLA 01-765</strain>
    </source>
</reference>
<sequence>MIDGDQRLVQHRHDSLGTSGVTPAPASGIARRSEYQVSRWRKHPRKVADGSVHLAMPLR</sequence>
<name>A0A117N3B7_RHILI</name>
<dbReference type="AlphaFoldDB" id="A0A117N3B7"/>
<organism evidence="2 3">
    <name type="scientific">Rhizobium loti</name>
    <name type="common">Mesorhizobium loti</name>
    <dbReference type="NCBI Taxonomy" id="381"/>
    <lineage>
        <taxon>Bacteria</taxon>
        <taxon>Pseudomonadati</taxon>
        <taxon>Pseudomonadota</taxon>
        <taxon>Alphaproteobacteria</taxon>
        <taxon>Hyphomicrobiales</taxon>
        <taxon>Phyllobacteriaceae</taxon>
        <taxon>Mesorhizobium</taxon>
    </lineage>
</organism>
<protein>
    <submittedName>
        <fullName evidence="2">Uncharacterized protein</fullName>
    </submittedName>
</protein>
<dbReference type="EMBL" id="LPWA01000114">
    <property type="protein sequence ID" value="KUM25732.1"/>
    <property type="molecule type" value="Genomic_DNA"/>
</dbReference>
<accession>A0A117N3B7</accession>
<feature type="compositionally biased region" description="Basic and acidic residues" evidence="1">
    <location>
        <begin position="1"/>
        <end position="15"/>
    </location>
</feature>
<evidence type="ECO:0000313" key="2">
    <source>
        <dbReference type="EMBL" id="KUM25732.1"/>
    </source>
</evidence>
<evidence type="ECO:0000313" key="3">
    <source>
        <dbReference type="Proteomes" id="UP000053176"/>
    </source>
</evidence>
<proteinExistence type="predicted"/>
<evidence type="ECO:0000256" key="1">
    <source>
        <dbReference type="SAM" id="MobiDB-lite"/>
    </source>
</evidence>
<comment type="caution">
    <text evidence="2">The sequence shown here is derived from an EMBL/GenBank/DDBJ whole genome shotgun (WGS) entry which is preliminary data.</text>
</comment>